<reference evidence="1" key="1">
    <citation type="submission" date="2024-07" db="EMBL/GenBank/DDBJ databases">
        <title>Complete genome sequences of cellulolytic bacteria, Kitasatospora sp. CMC57 and Streptomyces sp. CMC78, isolated from Japanese agricultural soil.</title>
        <authorList>
            <person name="Hashimoto T."/>
            <person name="Ito M."/>
            <person name="Iwamoto M."/>
            <person name="Fukahori D."/>
            <person name="Shoda T."/>
            <person name="Sakoda M."/>
            <person name="Morohoshi T."/>
            <person name="Mitsuboshi M."/>
            <person name="Nishizawa T."/>
        </authorList>
    </citation>
    <scope>NUCLEOTIDE SEQUENCE</scope>
    <source>
        <strain evidence="1">CMC57</strain>
    </source>
</reference>
<evidence type="ECO:0000313" key="1">
    <source>
        <dbReference type="EMBL" id="BFP44105.1"/>
    </source>
</evidence>
<dbReference type="Gene3D" id="3.10.450.50">
    <property type="match status" value="1"/>
</dbReference>
<organism evidence="1">
    <name type="scientific">Kitasatospora sp. CMC57</name>
    <dbReference type="NCBI Taxonomy" id="3231513"/>
    <lineage>
        <taxon>Bacteria</taxon>
        <taxon>Bacillati</taxon>
        <taxon>Actinomycetota</taxon>
        <taxon>Actinomycetes</taxon>
        <taxon>Kitasatosporales</taxon>
        <taxon>Streptomycetaceae</taxon>
        <taxon>Kitasatospora</taxon>
    </lineage>
</organism>
<dbReference type="InterPro" id="IPR032710">
    <property type="entry name" value="NTF2-like_dom_sf"/>
</dbReference>
<dbReference type="RefSeq" id="WP_407986705.1">
    <property type="nucleotide sequence ID" value="NZ_AP035881.2"/>
</dbReference>
<dbReference type="EMBL" id="AP035881">
    <property type="protein sequence ID" value="BFP44105.1"/>
    <property type="molecule type" value="Genomic_DNA"/>
</dbReference>
<proteinExistence type="predicted"/>
<dbReference type="AlphaFoldDB" id="A0AB33JPX0"/>
<sequence length="146" mass="15964">MPLHPTADRFRSAVERSDHAALEDLFSDDVRFFSPVKFTPFEGRPLVFGLFGVLLHTFEDFRYLGEFDGTAEPTGGGEPGRSAILPFRTTVDGKQIHGIDLLQFDEEGRIDEFTVMVRPLSAVQTLSAAVLRGLVTAGLVPDPAAS</sequence>
<accession>A0AB33JPX0</accession>
<protein>
    <submittedName>
        <fullName evidence="1">Nuclear transport factor 2 family protein</fullName>
    </submittedName>
</protein>
<name>A0AB33JPX0_9ACTN</name>
<dbReference type="SUPFAM" id="SSF54427">
    <property type="entry name" value="NTF2-like"/>
    <property type="match status" value="1"/>
</dbReference>
<gene>
    <name evidence="1" type="ORF">KCMC57_04730</name>
</gene>